<dbReference type="InterPro" id="IPR059141">
    <property type="entry name" value="Beta-prop_Nup120_160"/>
</dbReference>
<dbReference type="SUPFAM" id="SSF50998">
    <property type="entry name" value="Quinoprotein alcohol dehydrogenase-like"/>
    <property type="match status" value="1"/>
</dbReference>
<dbReference type="AlphaFoldDB" id="A0A0G2EMC9"/>
<comment type="subcellular location">
    <subcellularLocation>
        <location evidence="1">Nucleus</location>
    </subcellularLocation>
</comment>
<evidence type="ECO:0000256" key="2">
    <source>
        <dbReference type="ARBA" id="ARBA00022448"/>
    </source>
</evidence>
<dbReference type="OrthoDB" id="67716at2759"/>
<comment type="caution">
    <text evidence="7">The sequence shown here is derived from an EMBL/GenBank/DDBJ whole genome shotgun (WGS) entry which is preliminary data.</text>
</comment>
<feature type="domain" description="Nucleoporin Nup120/160 beta-propeller" evidence="4">
    <location>
        <begin position="27"/>
        <end position="510"/>
    </location>
</feature>
<dbReference type="InterPro" id="IPR011047">
    <property type="entry name" value="Quinoprotein_ADH-like_sf"/>
</dbReference>
<evidence type="ECO:0000313" key="8">
    <source>
        <dbReference type="Proteomes" id="UP000053317"/>
    </source>
</evidence>
<evidence type="ECO:0000256" key="3">
    <source>
        <dbReference type="ARBA" id="ARBA00023242"/>
    </source>
</evidence>
<dbReference type="InterPro" id="IPR021717">
    <property type="entry name" value="Nucleoporin_Nup160"/>
</dbReference>
<keyword evidence="2" id="KW-0813">Transport</keyword>
<proteinExistence type="predicted"/>
<evidence type="ECO:0000256" key="1">
    <source>
        <dbReference type="ARBA" id="ARBA00004123"/>
    </source>
</evidence>
<accession>A0A0G2EMC9</accession>
<protein>
    <submittedName>
        <fullName evidence="7">Putative nuclear pore complex protein an-nup120</fullName>
    </submittedName>
</protein>
<dbReference type="InterPro" id="IPR048884">
    <property type="entry name" value="Nup120_helical"/>
</dbReference>
<reference evidence="7 8" key="2">
    <citation type="submission" date="2015-05" db="EMBL/GenBank/DDBJ databases">
        <authorList>
            <person name="Morales-Cruz A."/>
            <person name="Amrine K.C."/>
            <person name="Cantu D."/>
        </authorList>
    </citation>
    <scope>NUCLEOTIDE SEQUENCE [LARGE SCALE GENOMIC DNA]</scope>
    <source>
        <strain evidence="7">UCRPC4</strain>
    </source>
</reference>
<reference evidence="7 8" key="1">
    <citation type="submission" date="2015-05" db="EMBL/GenBank/DDBJ databases">
        <title>Distinctive expansion of gene families associated with plant cell wall degradation and secondary metabolism in the genomes of grapevine trunk pathogens.</title>
        <authorList>
            <person name="Lawrence D.P."/>
            <person name="Travadon R."/>
            <person name="Rolshausen P.E."/>
            <person name="Baumgartner K."/>
        </authorList>
    </citation>
    <scope>NUCLEOTIDE SEQUENCE [LARGE SCALE GENOMIC DNA]</scope>
    <source>
        <strain evidence="7">UCRPC4</strain>
    </source>
</reference>
<dbReference type="EMBL" id="LCWF01000064">
    <property type="protein sequence ID" value="KKY23907.1"/>
    <property type="molecule type" value="Genomic_DNA"/>
</dbReference>
<dbReference type="PANTHER" id="PTHR21286">
    <property type="entry name" value="NUCLEAR PORE COMPLEX PROTEIN NUP160"/>
    <property type="match status" value="1"/>
</dbReference>
<dbReference type="GO" id="GO:0005643">
    <property type="term" value="C:nuclear pore"/>
    <property type="evidence" value="ECO:0007669"/>
    <property type="project" value="UniProtKB-ARBA"/>
</dbReference>
<dbReference type="Proteomes" id="UP000053317">
    <property type="component" value="Unassembled WGS sequence"/>
</dbReference>
<dbReference type="InterPro" id="IPR056548">
    <property type="entry name" value="HEAT_Nup120"/>
</dbReference>
<dbReference type="Pfam" id="PF11715">
    <property type="entry name" value="Beta-prop_Nup120_160"/>
    <property type="match status" value="1"/>
</dbReference>
<dbReference type="PANTHER" id="PTHR21286:SF0">
    <property type="entry name" value="NUCLEAR PORE COMPLEX PROTEIN NUP160"/>
    <property type="match status" value="1"/>
</dbReference>
<dbReference type="GO" id="GO:0017056">
    <property type="term" value="F:structural constituent of nuclear pore"/>
    <property type="evidence" value="ECO:0007669"/>
    <property type="project" value="TreeGrafter"/>
</dbReference>
<evidence type="ECO:0000259" key="4">
    <source>
        <dbReference type="Pfam" id="PF11715"/>
    </source>
</evidence>
<evidence type="ECO:0000259" key="6">
    <source>
        <dbReference type="Pfam" id="PF23300"/>
    </source>
</evidence>
<evidence type="ECO:0000259" key="5">
    <source>
        <dbReference type="Pfam" id="PF21486"/>
    </source>
</evidence>
<dbReference type="Pfam" id="PF21486">
    <property type="entry name" value="NUP120_helical"/>
    <property type="match status" value="1"/>
</dbReference>
<dbReference type="Pfam" id="PF23300">
    <property type="entry name" value="HEAT_Nup120"/>
    <property type="match status" value="1"/>
</dbReference>
<feature type="domain" description="Nucleoporin Nup120 helical" evidence="5">
    <location>
        <begin position="568"/>
        <end position="699"/>
    </location>
</feature>
<name>A0A0G2EMC9_PHACM</name>
<gene>
    <name evidence="7" type="ORF">UCRPC4_g02720</name>
</gene>
<sequence>MFALKVRGSNKQQSIAAFNINAAAAKSDGQVLEVRSVDLVKSRYEQQEASKILRIRFPTAIIPSGITFADAEGHDYINAFVITENKELYTMVLQRDFFTGLKELGTDFYTTSTPSYFTLQRPFRIHANSPYELFISYENGTLQRLTRKAGDDGSSWVQHNFDEKAWSLRGIVHWQGKQSVKYNGRALDQSTALTITALSDSTHAFTVCLNHTLRVWNLTTGHLVLTKDLLDATRTPQELPSVSLNPSAYTCLRLAKLGFSGQTYVVTFSPHNEGYFKFWTVKNSLTSQLELNDAFPAASLRAPDPDPSGNSVWSMTGFEVLPTESNHVIELWVLWRNNNVRQLVSIKLNLLDVERSWNNDWIQTAVYDGPTKHSLELTQDEVLDPSTRWLQYLLRPGNYSTFLLETALTIYQDIMKFKIPSTEKRTSLFHRITYAVTSTVNLRKYAGSDIDYDRFDAELDRQWQNLWRIAENLRERQGAPVSLAVDPYTNLAWVVMADSCATIRECNNIEILSNNEGTFKDDSLLESHWAHRKLAGNNLSKLSALLNTASSFCQRLSSEMLGSCQSLLEAEMFQSSELPIPMQLASFYDTCGFSSEISDETYDLVMKCLDSFHGFQGLSSEIVYALLDKFPENISKPESQLSSTQFGQTVVSNGARDIIDNEFRILFELLMLVVFLECELNVEDTQNPEFDGAELFSQLQIMLREYSKKRWLVSNHRYSTDAPMDQADSTNMKSLVNTIDDVIAWTREHDNVSFEDGLVHIQCELLLSGDLELAKDFLRYQPATSWSTYVKGRLYLACADAETAAAYFQKAAHALARGKAIGDLHESSAGLLSVLDAESFYNGLTRYFQHISGLFETARCYPQAALFARLAIQSLPSHLKEAEKILKQDILARVFIAEIKCLRYRSAFMTLSQYTDSALQKSAMATLVKSMFSPVDAISSPEQCLKLLKSLPLGAHQELSSVVDKTLSDLAHQEQFTTKGSPSSQIERAISLLNVLHAWRLGQKDYCGAVQVLLQQMKLVKQLLDARSDEDALDLRNMLLAAINALACAPDDEAYVLTYSENAYPVEDATEATGVDDTIEGQPAKFKPTPQAVLTLRELRRDYQNLLDRHSRIERGDFDFAMDEDTD</sequence>
<feature type="domain" description="Nucleoporin nup120-like HEAT repeat" evidence="6">
    <location>
        <begin position="761"/>
        <end position="932"/>
    </location>
</feature>
<keyword evidence="3" id="KW-0539">Nucleus</keyword>
<keyword evidence="8" id="KW-1185">Reference proteome</keyword>
<organism evidence="7 8">
    <name type="scientific">Phaeomoniella chlamydospora</name>
    <name type="common">Phaeoacremonium chlamydosporum</name>
    <dbReference type="NCBI Taxonomy" id="158046"/>
    <lineage>
        <taxon>Eukaryota</taxon>
        <taxon>Fungi</taxon>
        <taxon>Dikarya</taxon>
        <taxon>Ascomycota</taxon>
        <taxon>Pezizomycotina</taxon>
        <taxon>Eurotiomycetes</taxon>
        <taxon>Chaetothyriomycetidae</taxon>
        <taxon>Phaeomoniellales</taxon>
        <taxon>Phaeomoniellaceae</taxon>
        <taxon>Phaeomoniella</taxon>
    </lineage>
</organism>
<evidence type="ECO:0000313" key="7">
    <source>
        <dbReference type="EMBL" id="KKY23907.1"/>
    </source>
</evidence>